<protein>
    <recommendedName>
        <fullName evidence="3">Sel1 repeat family protein</fullName>
    </recommendedName>
</protein>
<organism evidence="1 2">
    <name type="scientific">Eubacterium oxidoreducens</name>
    <dbReference type="NCBI Taxonomy" id="1732"/>
    <lineage>
        <taxon>Bacteria</taxon>
        <taxon>Bacillati</taxon>
        <taxon>Bacillota</taxon>
        <taxon>Clostridia</taxon>
        <taxon>Eubacteriales</taxon>
        <taxon>Eubacteriaceae</taxon>
        <taxon>Eubacterium</taxon>
    </lineage>
</organism>
<dbReference type="Pfam" id="PF08238">
    <property type="entry name" value="Sel1"/>
    <property type="match status" value="3"/>
</dbReference>
<evidence type="ECO:0000313" key="1">
    <source>
        <dbReference type="EMBL" id="SDB07135.1"/>
    </source>
</evidence>
<gene>
    <name evidence="1" type="ORF">SAMN02910417_00520</name>
</gene>
<dbReference type="SMART" id="SM00671">
    <property type="entry name" value="SEL1"/>
    <property type="match status" value="3"/>
</dbReference>
<dbReference type="InterPro" id="IPR011990">
    <property type="entry name" value="TPR-like_helical_dom_sf"/>
</dbReference>
<dbReference type="Proteomes" id="UP000199228">
    <property type="component" value="Unassembled WGS sequence"/>
</dbReference>
<dbReference type="AlphaFoldDB" id="A0A1G6AFH9"/>
<keyword evidence="2" id="KW-1185">Reference proteome</keyword>
<dbReference type="RefSeq" id="WP_090171884.1">
    <property type="nucleotide sequence ID" value="NZ_FMXR01000005.1"/>
</dbReference>
<evidence type="ECO:0000313" key="2">
    <source>
        <dbReference type="Proteomes" id="UP000199228"/>
    </source>
</evidence>
<proteinExistence type="predicted"/>
<reference evidence="1 2" key="1">
    <citation type="submission" date="2016-10" db="EMBL/GenBank/DDBJ databases">
        <authorList>
            <person name="de Groot N.N."/>
        </authorList>
    </citation>
    <scope>NUCLEOTIDE SEQUENCE [LARGE SCALE GENOMIC DNA]</scope>
    <source>
        <strain evidence="1 2">DSM 3217</strain>
    </source>
</reference>
<dbReference type="OrthoDB" id="1835195at2"/>
<dbReference type="STRING" id="1732.SAMN02910417_00520"/>
<evidence type="ECO:0008006" key="3">
    <source>
        <dbReference type="Google" id="ProtNLM"/>
    </source>
</evidence>
<sequence length="359" mass="41199">MRWTDEQKIAYLDRYVEDFDELLKKGEKEKERFLRYVEEGVQKGWENALYIKGYGCYGGNELFACDWKAARECMERLIAINGDPGCYNSLGYICYYARTTPEPEYEKAFQYFTVGHACGIFESTYKLADMLQQGLGCPKSEQAAFHLITRIFDENHERFCNGEYDGKFADVALRMGQMFEHGIEGESNVAMAYAFYMQAKLAIDMRIKEGDYFGDNKVKKRIEEALQRIQTKLPEDFDVSYMKMQHPGPIGDILENSLGMDVTITYVNGKYMLLAHGVGAEGYSGQALITVAQMHFCELTDVTGVYLVNPTFVHGCAQIPARAFVTGIRYDEEEDVWELTYRDQVMISFRVDAFIFGEE</sequence>
<dbReference type="Gene3D" id="1.25.40.10">
    <property type="entry name" value="Tetratricopeptide repeat domain"/>
    <property type="match status" value="1"/>
</dbReference>
<accession>A0A1G6AFH9</accession>
<dbReference type="EMBL" id="FMXR01000005">
    <property type="protein sequence ID" value="SDB07135.1"/>
    <property type="molecule type" value="Genomic_DNA"/>
</dbReference>
<dbReference type="InterPro" id="IPR006597">
    <property type="entry name" value="Sel1-like"/>
</dbReference>
<dbReference type="SUPFAM" id="SSF81901">
    <property type="entry name" value="HCP-like"/>
    <property type="match status" value="1"/>
</dbReference>
<name>A0A1G6AFH9_EUBOX</name>